<dbReference type="RefSeq" id="WP_202059408.1">
    <property type="nucleotide sequence ID" value="NZ_JAEQMY010000013.1"/>
</dbReference>
<keyword evidence="2" id="KW-1003">Cell membrane</keyword>
<organism evidence="7 8">
    <name type="scientific">Microvirga aerilata</name>
    <dbReference type="NCBI Taxonomy" id="670292"/>
    <lineage>
        <taxon>Bacteria</taxon>
        <taxon>Pseudomonadati</taxon>
        <taxon>Pseudomonadota</taxon>
        <taxon>Alphaproteobacteria</taxon>
        <taxon>Hyphomicrobiales</taxon>
        <taxon>Methylobacteriaceae</taxon>
        <taxon>Microvirga</taxon>
    </lineage>
</organism>
<dbReference type="CDD" id="cd06581">
    <property type="entry name" value="TM_PBP1_LivM_like"/>
    <property type="match status" value="1"/>
</dbReference>
<evidence type="ECO:0000313" key="8">
    <source>
        <dbReference type="Proteomes" id="UP000605848"/>
    </source>
</evidence>
<name>A0A936ZCI4_9HYPH</name>
<dbReference type="InterPro" id="IPR043428">
    <property type="entry name" value="LivM-like"/>
</dbReference>
<dbReference type="AlphaFoldDB" id="A0A936ZCI4"/>
<sequence length="343" mass="36389">MTELAETPSAPAPSLTTRLELIPIVLFAAFAAAPLLATSSGAEGYVLSLLTRVMIFGIAAMALDLILGYGALVSFGHAAFLGLGGYAVGILASHGIEDALIQIPVALAGSAVFALATGAISLRTKGVYFIMITLAFGQMLYFLATSLAPYGGDDGMTLSSRSLVAGSGILENDFAFYWVCLFCLLGTYAFSRALVASRFGRVLRGTRENTTRMEAVGFQPFRFQLVAYVISGMMAGLAGCLLANQAEFVSPAFMTWQRSGELIFMVVLGGLGSLHGAIIGAAAFLLLEEFLPEILHAAGFFLSEETRSHLAENWKMVFGPLLILVVLFVRGGIMGLLRRPHHG</sequence>
<keyword evidence="3 6" id="KW-0812">Transmembrane</keyword>
<evidence type="ECO:0000256" key="4">
    <source>
        <dbReference type="ARBA" id="ARBA00022989"/>
    </source>
</evidence>
<feature type="transmembrane region" description="Helical" evidence="6">
    <location>
        <begin position="175"/>
        <end position="195"/>
    </location>
</feature>
<evidence type="ECO:0000256" key="6">
    <source>
        <dbReference type="SAM" id="Phobius"/>
    </source>
</evidence>
<dbReference type="PANTHER" id="PTHR30482">
    <property type="entry name" value="HIGH-AFFINITY BRANCHED-CHAIN AMINO ACID TRANSPORT SYSTEM PERMEASE"/>
    <property type="match status" value="1"/>
</dbReference>
<evidence type="ECO:0000256" key="2">
    <source>
        <dbReference type="ARBA" id="ARBA00022475"/>
    </source>
</evidence>
<dbReference type="Proteomes" id="UP000605848">
    <property type="component" value="Unassembled WGS sequence"/>
</dbReference>
<keyword evidence="4 6" id="KW-1133">Transmembrane helix</keyword>
<feature type="transmembrane region" description="Helical" evidence="6">
    <location>
        <begin position="262"/>
        <end position="287"/>
    </location>
</feature>
<gene>
    <name evidence="7" type="ORF">JKG68_11495</name>
</gene>
<comment type="subcellular location">
    <subcellularLocation>
        <location evidence="1">Cell membrane</location>
        <topology evidence="1">Multi-pass membrane protein</topology>
    </subcellularLocation>
</comment>
<feature type="transmembrane region" description="Helical" evidence="6">
    <location>
        <begin position="127"/>
        <end position="150"/>
    </location>
</feature>
<dbReference type="GO" id="GO:0005886">
    <property type="term" value="C:plasma membrane"/>
    <property type="evidence" value="ECO:0007669"/>
    <property type="project" value="UniProtKB-SubCell"/>
</dbReference>
<protein>
    <submittedName>
        <fullName evidence="7">Branched-chain amino acid ABC transporter permease</fullName>
    </submittedName>
</protein>
<accession>A0A936ZCI4</accession>
<keyword evidence="8" id="KW-1185">Reference proteome</keyword>
<feature type="transmembrane region" description="Helical" evidence="6">
    <location>
        <begin position="45"/>
        <end position="67"/>
    </location>
</feature>
<keyword evidence="5 6" id="KW-0472">Membrane</keyword>
<proteinExistence type="predicted"/>
<dbReference type="PANTHER" id="PTHR30482:SF17">
    <property type="entry name" value="ABC TRANSPORTER ATP-BINDING PROTEIN"/>
    <property type="match status" value="1"/>
</dbReference>
<reference evidence="7" key="1">
    <citation type="submission" date="2021-01" db="EMBL/GenBank/DDBJ databases">
        <title>Microvirga sp.</title>
        <authorList>
            <person name="Kim M.K."/>
        </authorList>
    </citation>
    <scope>NUCLEOTIDE SEQUENCE</scope>
    <source>
        <strain evidence="7">5420S-16</strain>
    </source>
</reference>
<dbReference type="EMBL" id="JAEQMY010000013">
    <property type="protein sequence ID" value="MBL0404592.1"/>
    <property type="molecule type" value="Genomic_DNA"/>
</dbReference>
<evidence type="ECO:0000256" key="5">
    <source>
        <dbReference type="ARBA" id="ARBA00023136"/>
    </source>
</evidence>
<evidence type="ECO:0000313" key="7">
    <source>
        <dbReference type="EMBL" id="MBL0404592.1"/>
    </source>
</evidence>
<evidence type="ECO:0000256" key="1">
    <source>
        <dbReference type="ARBA" id="ARBA00004651"/>
    </source>
</evidence>
<dbReference type="GO" id="GO:0015658">
    <property type="term" value="F:branched-chain amino acid transmembrane transporter activity"/>
    <property type="evidence" value="ECO:0007669"/>
    <property type="project" value="InterPro"/>
</dbReference>
<comment type="caution">
    <text evidence="7">The sequence shown here is derived from an EMBL/GenBank/DDBJ whole genome shotgun (WGS) entry which is preliminary data.</text>
</comment>
<feature type="transmembrane region" description="Helical" evidence="6">
    <location>
        <begin position="74"/>
        <end position="93"/>
    </location>
</feature>
<dbReference type="InterPro" id="IPR001851">
    <property type="entry name" value="ABC_transp_permease"/>
</dbReference>
<feature type="transmembrane region" description="Helical" evidence="6">
    <location>
        <begin position="317"/>
        <end position="337"/>
    </location>
</feature>
<feature type="transmembrane region" description="Helical" evidence="6">
    <location>
        <begin position="99"/>
        <end position="120"/>
    </location>
</feature>
<feature type="transmembrane region" description="Helical" evidence="6">
    <location>
        <begin position="21"/>
        <end position="39"/>
    </location>
</feature>
<evidence type="ECO:0000256" key="3">
    <source>
        <dbReference type="ARBA" id="ARBA00022692"/>
    </source>
</evidence>
<dbReference type="Pfam" id="PF02653">
    <property type="entry name" value="BPD_transp_2"/>
    <property type="match status" value="1"/>
</dbReference>